<evidence type="ECO:0000313" key="2">
    <source>
        <dbReference type="Proteomes" id="UP001190700"/>
    </source>
</evidence>
<organism evidence="1 2">
    <name type="scientific">Cymbomonas tetramitiformis</name>
    <dbReference type="NCBI Taxonomy" id="36881"/>
    <lineage>
        <taxon>Eukaryota</taxon>
        <taxon>Viridiplantae</taxon>
        <taxon>Chlorophyta</taxon>
        <taxon>Pyramimonadophyceae</taxon>
        <taxon>Pyramimonadales</taxon>
        <taxon>Pyramimonadaceae</taxon>
        <taxon>Cymbomonas</taxon>
    </lineage>
</organism>
<accession>A0AAE0GCP0</accession>
<dbReference type="Proteomes" id="UP001190700">
    <property type="component" value="Unassembled WGS sequence"/>
</dbReference>
<dbReference type="AlphaFoldDB" id="A0AAE0GCP0"/>
<proteinExistence type="predicted"/>
<comment type="caution">
    <text evidence="1">The sequence shown here is derived from an EMBL/GenBank/DDBJ whole genome shotgun (WGS) entry which is preliminary data.</text>
</comment>
<evidence type="ECO:0000313" key="1">
    <source>
        <dbReference type="EMBL" id="KAK3275046.1"/>
    </source>
</evidence>
<reference evidence="1 2" key="1">
    <citation type="journal article" date="2015" name="Genome Biol. Evol.">
        <title>Comparative Genomics of a Bacterivorous Green Alga Reveals Evolutionary Causalities and Consequences of Phago-Mixotrophic Mode of Nutrition.</title>
        <authorList>
            <person name="Burns J.A."/>
            <person name="Paasch A."/>
            <person name="Narechania A."/>
            <person name="Kim E."/>
        </authorList>
    </citation>
    <scope>NUCLEOTIDE SEQUENCE [LARGE SCALE GENOMIC DNA]</scope>
    <source>
        <strain evidence="1 2">PLY_AMNH</strain>
    </source>
</reference>
<sequence>MTSIEIGDEQYSWLIAGSSAAVQYMRTLNSSWEITPTMIIGISAALWTLIKVVAQVSLRRLLTDEGDRNKTVALADRLVGFSHACAIMFTEDTSLCIPSPMHWSVVLLNVAFNTLNAFWGAKVIQQLVPSKSLKEKKVS</sequence>
<keyword evidence="2" id="KW-1185">Reference proteome</keyword>
<gene>
    <name evidence="1" type="ORF">CYMTET_16807</name>
</gene>
<dbReference type="EMBL" id="LGRX02007419">
    <property type="protein sequence ID" value="KAK3275046.1"/>
    <property type="molecule type" value="Genomic_DNA"/>
</dbReference>
<name>A0AAE0GCP0_9CHLO</name>
<protein>
    <submittedName>
        <fullName evidence="1">Uncharacterized protein</fullName>
    </submittedName>
</protein>